<dbReference type="InterPro" id="IPR032042">
    <property type="entry name" value="POT1PC"/>
</dbReference>
<organism evidence="11 12">
    <name type="scientific">Trichoderma gamsii</name>
    <dbReference type="NCBI Taxonomy" id="398673"/>
    <lineage>
        <taxon>Eukaryota</taxon>
        <taxon>Fungi</taxon>
        <taxon>Dikarya</taxon>
        <taxon>Ascomycota</taxon>
        <taxon>Pezizomycotina</taxon>
        <taxon>Sordariomycetes</taxon>
        <taxon>Hypocreomycetidae</taxon>
        <taxon>Hypocreales</taxon>
        <taxon>Hypocreaceae</taxon>
        <taxon>Trichoderma</taxon>
    </lineage>
</organism>
<sequence>MAPHPNEQQISLPSSFTSIQDLYKRGRGNLVNVIGIIKDFKPPIRTRGTDHKCEICLYDRCSEDGSFDSITLNVFRPENEMPDPGLGDVIVLFQVKFQERSEVLSLVTHKTTDIHLYSARQIPPPPESASNALRPEPRKATHKPGQPIHEYVSFFYHSVDKSCIPSEVEFQDIKAKYITANEKFKELKDVQVDTFVDVIVQLVRQPYDNDYRITLWVSDYTENDSFFNFTWKGPTIRADKPADPHEYESVMPYVADSGGEWKGPFGKRSMQVTCFDPHTAYVREQGLSIGSWVFLRNLHIRKGRNDANIEGFMREDLKINIAQMDTKDTVSPDPRLKEALRRKRGYEELKKIQSQEIFNASWAGKKRKSDLAEMGITSSDKPKRNKNKKKSKKKSMGHEESVTSSAVGSTISSTNDNNSNVKCEYENKPISTFEDILDPIYYKTKINSKEVELQLPFVNLNYRADVRVINFMPPDLRDFAQPKRMSEYAMLSDYEESDADSDEERGSIADRAAVRQWEWRFFLELEDANSPNDHGGKKKTLWVAVNNFSAQCLLNLDASDLHQDEDNLDILRDRLFLLWGELEEKKSIREENKRRAARAALSNTNLNRPPSHSSDDEGPAPRKHETELRSSQISNLPFSCCIRQYGVKVREEDPAKADAGKGKRWQRMFGLFGTKIVTHQQQAV</sequence>
<dbReference type="GO" id="GO:0010521">
    <property type="term" value="F:telomerase inhibitor activity"/>
    <property type="evidence" value="ECO:0007669"/>
    <property type="project" value="TreeGrafter"/>
</dbReference>
<dbReference type="Pfam" id="PF16686">
    <property type="entry name" value="POT1PC"/>
    <property type="match status" value="1"/>
</dbReference>
<comment type="similarity">
    <text evidence="3">Belongs to the telombin family.</text>
</comment>
<feature type="compositionally biased region" description="Polar residues" evidence="9">
    <location>
        <begin position="601"/>
        <end position="612"/>
    </location>
</feature>
<evidence type="ECO:0000313" key="12">
    <source>
        <dbReference type="Proteomes" id="UP000054821"/>
    </source>
</evidence>
<keyword evidence="5" id="KW-0158">Chromosome</keyword>
<dbReference type="GeneID" id="29989139"/>
<evidence type="ECO:0000313" key="11">
    <source>
        <dbReference type="EMBL" id="PON30204.1"/>
    </source>
</evidence>
<evidence type="ECO:0000256" key="3">
    <source>
        <dbReference type="ARBA" id="ARBA00008442"/>
    </source>
</evidence>
<keyword evidence="8" id="KW-0539">Nucleus</keyword>
<feature type="compositionally biased region" description="Basic residues" evidence="9">
    <location>
        <begin position="383"/>
        <end position="395"/>
    </location>
</feature>
<dbReference type="EMBL" id="JPDN02000002">
    <property type="protein sequence ID" value="PON30204.1"/>
    <property type="molecule type" value="Genomic_DNA"/>
</dbReference>
<dbReference type="PANTHER" id="PTHR14513:SF0">
    <property type="entry name" value="PROTECTION OF TELOMERES PROTEIN 1"/>
    <property type="match status" value="1"/>
</dbReference>
<evidence type="ECO:0000256" key="9">
    <source>
        <dbReference type="SAM" id="MobiDB-lite"/>
    </source>
</evidence>
<evidence type="ECO:0000256" key="4">
    <source>
        <dbReference type="ARBA" id="ARBA00015253"/>
    </source>
</evidence>
<accession>A0A2P5A0Y8</accession>
<dbReference type="InterPro" id="IPR011564">
    <property type="entry name" value="Telomer_end-bd_POT1/Cdc13"/>
</dbReference>
<feature type="region of interest" description="Disordered" evidence="9">
    <location>
        <begin position="589"/>
        <end position="631"/>
    </location>
</feature>
<dbReference type="Gene3D" id="2.40.50.140">
    <property type="entry name" value="Nucleic acid-binding proteins"/>
    <property type="match status" value="2"/>
</dbReference>
<dbReference type="STRING" id="398673.A0A2P5A0Y8"/>
<feature type="domain" description="Telomeric single stranded DNA binding POT1/Cdc13" evidence="10">
    <location>
        <begin position="16"/>
        <end position="161"/>
    </location>
</feature>
<dbReference type="GO" id="GO:0032210">
    <property type="term" value="P:regulation of telomere maintenance via telomerase"/>
    <property type="evidence" value="ECO:0007669"/>
    <property type="project" value="TreeGrafter"/>
</dbReference>
<dbReference type="RefSeq" id="XP_018657723.1">
    <property type="nucleotide sequence ID" value="XM_018809056.1"/>
</dbReference>
<keyword evidence="12" id="KW-1185">Reference proteome</keyword>
<evidence type="ECO:0000256" key="6">
    <source>
        <dbReference type="ARBA" id="ARBA00022895"/>
    </source>
</evidence>
<feature type="compositionally biased region" description="Basic and acidic residues" evidence="9">
    <location>
        <begin position="613"/>
        <end position="628"/>
    </location>
</feature>
<dbReference type="PANTHER" id="PTHR14513">
    <property type="entry name" value="PROTECTION OF TELOMERES 1"/>
    <property type="match status" value="1"/>
</dbReference>
<dbReference type="FunFam" id="2.40.50.140:FF:000303">
    <property type="entry name" value="Protection of telomeres protein 1"/>
    <property type="match status" value="1"/>
</dbReference>
<dbReference type="InterPro" id="IPR012340">
    <property type="entry name" value="NA-bd_OB-fold"/>
</dbReference>
<feature type="region of interest" description="Disordered" evidence="9">
    <location>
        <begin position="371"/>
        <end position="420"/>
    </location>
</feature>
<feature type="compositionally biased region" description="Low complexity" evidence="9">
    <location>
        <begin position="409"/>
        <end position="420"/>
    </location>
</feature>
<dbReference type="SMART" id="SM00976">
    <property type="entry name" value="Telo_bind"/>
    <property type="match status" value="1"/>
</dbReference>
<protein>
    <recommendedName>
        <fullName evidence="4">Protection of telomeres protein 1</fullName>
    </recommendedName>
</protein>
<dbReference type="InterPro" id="IPR028389">
    <property type="entry name" value="POT1"/>
</dbReference>
<evidence type="ECO:0000256" key="8">
    <source>
        <dbReference type="ARBA" id="ARBA00023242"/>
    </source>
</evidence>
<comment type="caution">
    <text evidence="11">The sequence shown here is derived from an EMBL/GenBank/DDBJ whole genome shotgun (WGS) entry which is preliminary data.</text>
</comment>
<dbReference type="SUPFAM" id="SSF50249">
    <property type="entry name" value="Nucleic acid-binding proteins"/>
    <property type="match status" value="2"/>
</dbReference>
<keyword evidence="6" id="KW-0779">Telomere</keyword>
<evidence type="ECO:0000256" key="2">
    <source>
        <dbReference type="ARBA" id="ARBA00004574"/>
    </source>
</evidence>
<evidence type="ECO:0000256" key="5">
    <source>
        <dbReference type="ARBA" id="ARBA00022454"/>
    </source>
</evidence>
<keyword evidence="7" id="KW-0238">DNA-binding</keyword>
<dbReference type="GO" id="GO:0000783">
    <property type="term" value="C:nuclear telomere cap complex"/>
    <property type="evidence" value="ECO:0007669"/>
    <property type="project" value="TreeGrafter"/>
</dbReference>
<feature type="region of interest" description="Disordered" evidence="9">
    <location>
        <begin position="119"/>
        <end position="144"/>
    </location>
</feature>
<dbReference type="Pfam" id="PF02765">
    <property type="entry name" value="POT1"/>
    <property type="match status" value="1"/>
</dbReference>
<name>A0A2P5A0Y8_9HYPO</name>
<proteinExistence type="inferred from homology"/>
<dbReference type="Proteomes" id="UP000054821">
    <property type="component" value="Unassembled WGS sequence"/>
</dbReference>
<gene>
    <name evidence="11" type="ORF">TGAM01_v200644</name>
</gene>
<dbReference type="AlphaFoldDB" id="A0A2P5A0Y8"/>
<dbReference type="GO" id="GO:0098505">
    <property type="term" value="F:G-rich strand telomeric DNA binding"/>
    <property type="evidence" value="ECO:0007669"/>
    <property type="project" value="TreeGrafter"/>
</dbReference>
<evidence type="ECO:0000259" key="10">
    <source>
        <dbReference type="SMART" id="SM00976"/>
    </source>
</evidence>
<dbReference type="GO" id="GO:0016233">
    <property type="term" value="P:telomere capping"/>
    <property type="evidence" value="ECO:0007669"/>
    <property type="project" value="TreeGrafter"/>
</dbReference>
<evidence type="ECO:0000256" key="1">
    <source>
        <dbReference type="ARBA" id="ARBA00004123"/>
    </source>
</evidence>
<comment type="subcellular location">
    <subcellularLocation>
        <location evidence="2">Chromosome</location>
        <location evidence="2">Telomere</location>
    </subcellularLocation>
    <subcellularLocation>
        <location evidence="1">Nucleus</location>
    </subcellularLocation>
</comment>
<evidence type="ECO:0000256" key="7">
    <source>
        <dbReference type="ARBA" id="ARBA00023125"/>
    </source>
</evidence>
<reference evidence="11 12" key="1">
    <citation type="journal article" date="2016" name="Genome Announc.">
        <title>Draft Whole-Genome Sequence of Trichoderma gamsii T6085, a Promising Biocontrol Agent of Fusarium Head Blight on Wheat.</title>
        <authorList>
            <person name="Baroncelli R."/>
            <person name="Zapparata A."/>
            <person name="Piaggeschi G."/>
            <person name="Sarrocco S."/>
            <person name="Vannacci G."/>
        </authorList>
    </citation>
    <scope>NUCLEOTIDE SEQUENCE [LARGE SCALE GENOMIC DNA]</scope>
    <source>
        <strain evidence="11 12">T6085</strain>
    </source>
</reference>